<evidence type="ECO:0000313" key="1">
    <source>
        <dbReference type="EMBL" id="AZL89631.1"/>
    </source>
</evidence>
<reference evidence="1" key="1">
    <citation type="submission" date="2018-03" db="EMBL/GenBank/DDBJ databases">
        <title>Draft genome sequences of Megaviruse, new member of the family Mimiviridae isolated from water in Shanghai, China.</title>
        <authorList>
            <person name="Xia Y."/>
        </authorList>
    </citation>
    <scope>NUCLEOTIDE SEQUENCE</scope>
    <source>
        <strain evidence="1">SH</strain>
    </source>
</reference>
<proteinExistence type="predicted"/>
<organism evidence="1">
    <name type="scientific">Megavirus baoshan</name>
    <dbReference type="NCBI Taxonomy" id="2496520"/>
    <lineage>
        <taxon>Viruses</taxon>
        <taxon>Varidnaviria</taxon>
        <taxon>Bamfordvirae</taxon>
        <taxon>Nucleocytoviricota</taxon>
        <taxon>Megaviricetes</taxon>
        <taxon>Imitervirales</taxon>
        <taxon>Mimiviridae</taxon>
        <taxon>Megamimivirinae</taxon>
        <taxon>Megavirus</taxon>
        <taxon>Megavirus baoshanense</taxon>
    </lineage>
</organism>
<name>A0A3S5HLD2_9VIRU</name>
<accession>A0A3S5HLD2</accession>
<dbReference type="EMBL" id="MH046811">
    <property type="protein sequence ID" value="AZL89631.1"/>
    <property type="molecule type" value="Genomic_DNA"/>
</dbReference>
<gene>
    <name evidence="1" type="ORF">Mb0109</name>
</gene>
<protein>
    <submittedName>
        <fullName evidence="1">Uncharacterized protein</fullName>
    </submittedName>
</protein>
<sequence>MDLLQAFISQDLDNNFFHYLNEGNNGTKYSLTNQFILLEKMWKVPLSSLYLFTKMYDNRLWEFPTNELCEGLIYLFKELGITKINELAAGNGLLSARLKYYTDKLDYDLKISTSDGTLKQFGNHNFTYTNVEPLNIYTYNKSEPIIISWIHHLFEKELLFSIKNCKQDYIFLIGQHPDCDDYGNNHSIYFHRDILSCGYDFVIIPFKQISQMDYYLCDNIRNDNYIDSKTCVTLYYRKDIELDVAIIVESLQKNNSDLFGSYLDKNKEYYAQDKQLLEITGQVIDNYKQNNFIDLDPMIITGLKKYLSIKSRNDFRQSVSAFLLPVQDNLIHILDPIWGVPKIKQVVGRAIRTHSHKNVRKIIIDNNYCCDLYGCLPNNLKCLELGDYFNLNDKCIRVIKHLDKLFLKISKDGISKSKSSFIDKPFGKHFYFNNKIIKEKYYNPKPSKKMIRENYHNPKSSRKLFRY</sequence>